<name>A0A316YXI4_9BASI</name>
<dbReference type="InterPro" id="IPR037217">
    <property type="entry name" value="Trp/Indoleamine_2_3_dOase-like"/>
</dbReference>
<gene>
    <name evidence="4" type="ORF">FA10DRAFT_94700</name>
</gene>
<dbReference type="GO" id="GO:0019441">
    <property type="term" value="P:L-tryptophan catabolic process to kynurenine"/>
    <property type="evidence" value="ECO:0007669"/>
    <property type="project" value="InterPro"/>
</dbReference>
<dbReference type="GeneID" id="37047717"/>
<keyword evidence="5" id="KW-1185">Reference proteome</keyword>
<dbReference type="GO" id="GO:0033754">
    <property type="term" value="F:indoleamine 2,3-dioxygenase activity"/>
    <property type="evidence" value="ECO:0007669"/>
    <property type="project" value="TreeGrafter"/>
</dbReference>
<dbReference type="GO" id="GO:0046872">
    <property type="term" value="F:metal ion binding"/>
    <property type="evidence" value="ECO:0007669"/>
    <property type="project" value="UniProtKB-KW"/>
</dbReference>
<evidence type="ECO:0000256" key="2">
    <source>
        <dbReference type="ARBA" id="ARBA00022723"/>
    </source>
</evidence>
<reference evidence="4 5" key="1">
    <citation type="journal article" date="2018" name="Mol. Biol. Evol.">
        <title>Broad Genomic Sampling Reveals a Smut Pathogenic Ancestry of the Fungal Clade Ustilaginomycotina.</title>
        <authorList>
            <person name="Kijpornyongpan T."/>
            <person name="Mondo S.J."/>
            <person name="Barry K."/>
            <person name="Sandor L."/>
            <person name="Lee J."/>
            <person name="Lipzen A."/>
            <person name="Pangilinan J."/>
            <person name="LaButti K."/>
            <person name="Hainaut M."/>
            <person name="Henrissat B."/>
            <person name="Grigoriev I.V."/>
            <person name="Spatafora J.W."/>
            <person name="Aime M.C."/>
        </authorList>
    </citation>
    <scope>NUCLEOTIDE SEQUENCE [LARGE SCALE GENOMIC DNA]</scope>
    <source>
        <strain evidence="4 5">MCA 4198</strain>
    </source>
</reference>
<comment type="similarity">
    <text evidence="1">Belongs to the indoleamine 2,3-dioxygenase family.</text>
</comment>
<dbReference type="GO" id="GO:0005737">
    <property type="term" value="C:cytoplasm"/>
    <property type="evidence" value="ECO:0007669"/>
    <property type="project" value="TreeGrafter"/>
</dbReference>
<protein>
    <recommendedName>
        <fullName evidence="6">Indoleamine 2,3-dioxygenase</fullName>
    </recommendedName>
</protein>
<dbReference type="STRING" id="215250.A0A316YXI4"/>
<dbReference type="OrthoDB" id="4662583at2759"/>
<evidence type="ECO:0008006" key="6">
    <source>
        <dbReference type="Google" id="ProtNLM"/>
    </source>
</evidence>
<organism evidence="4 5">
    <name type="scientific">Acaromyces ingoldii</name>
    <dbReference type="NCBI Taxonomy" id="215250"/>
    <lineage>
        <taxon>Eukaryota</taxon>
        <taxon>Fungi</taxon>
        <taxon>Dikarya</taxon>
        <taxon>Basidiomycota</taxon>
        <taxon>Ustilaginomycotina</taxon>
        <taxon>Exobasidiomycetes</taxon>
        <taxon>Exobasidiales</taxon>
        <taxon>Cryptobasidiaceae</taxon>
        <taxon>Acaromyces</taxon>
    </lineage>
</organism>
<dbReference type="EMBL" id="KZ819635">
    <property type="protein sequence ID" value="PWN92525.1"/>
    <property type="molecule type" value="Genomic_DNA"/>
</dbReference>
<dbReference type="InParanoid" id="A0A316YXI4"/>
<dbReference type="GO" id="GO:0020037">
    <property type="term" value="F:heme binding"/>
    <property type="evidence" value="ECO:0007669"/>
    <property type="project" value="InterPro"/>
</dbReference>
<keyword evidence="3" id="KW-0408">Iron</keyword>
<accession>A0A316YXI4</accession>
<dbReference type="Proteomes" id="UP000245768">
    <property type="component" value="Unassembled WGS sequence"/>
</dbReference>
<keyword evidence="2" id="KW-0479">Metal-binding</keyword>
<dbReference type="SUPFAM" id="SSF140959">
    <property type="entry name" value="Indolic compounds 2,3-dioxygenase-like"/>
    <property type="match status" value="1"/>
</dbReference>
<dbReference type="RefSeq" id="XP_025379723.1">
    <property type="nucleotide sequence ID" value="XM_025525801.1"/>
</dbReference>
<dbReference type="PANTHER" id="PTHR28657">
    <property type="entry name" value="INDOLEAMINE 2,3-DIOXYGENASE"/>
    <property type="match status" value="1"/>
</dbReference>
<dbReference type="GO" id="GO:0034354">
    <property type="term" value="P:'de novo' NAD+ biosynthetic process from L-tryptophan"/>
    <property type="evidence" value="ECO:0007669"/>
    <property type="project" value="TreeGrafter"/>
</dbReference>
<evidence type="ECO:0000256" key="3">
    <source>
        <dbReference type="ARBA" id="ARBA00023004"/>
    </source>
</evidence>
<evidence type="ECO:0000313" key="4">
    <source>
        <dbReference type="EMBL" id="PWN92525.1"/>
    </source>
</evidence>
<sequence length="378" mass="42710">MLDEAWTQLVDESGGTWPPSPSRQFPSPLDKLHELALEAPNVFSRPDYASMKHDDIKANRAWLVERLQPTDEVLTALRSLNQHQILGMAACMSTLAHMYRWGSVPTLTAAQEEKRNHLPNMILAAQMYLNGRLGIRSTGGTITTLSLCNYDRERDVIYYSMTKNFTPDIIAAELWNAKLFHEMERIAEPFYRSVVQLADDVIGRGKDSTALEEGNEAIRQAFAYFYKYLKEPTVSKAVWSRYAQGFHGWSWDGFEGVSGDQAVMVRVMDALLGIPPTSPPTHLTKGQRDFVDTLRTANIRQRAVAEGFPLATKSINDTLRMLKTWRMGHVKKACFYEDIHLPERKPMSGGKGTDADLGLEGMVARIQMRLQTRTALTR</sequence>
<evidence type="ECO:0000313" key="5">
    <source>
        <dbReference type="Proteomes" id="UP000245768"/>
    </source>
</evidence>
<dbReference type="PANTHER" id="PTHR28657:SF11">
    <property type="entry name" value="INDOLEAMINE 2,3-DIOXYGENASE"/>
    <property type="match status" value="1"/>
</dbReference>
<dbReference type="AlphaFoldDB" id="A0A316YXI4"/>
<evidence type="ECO:0000256" key="1">
    <source>
        <dbReference type="ARBA" id="ARBA00007119"/>
    </source>
</evidence>
<proteinExistence type="inferred from homology"/>
<dbReference type="InterPro" id="IPR000898">
    <property type="entry name" value="Indolamine_dOase"/>
</dbReference>